<name>A0A0D0PUV3_KITGR</name>
<sequence length="91" mass="10534">MSRTSESWRRSRYRSRYGITPEDYDRLNTEQGGLCALCDRPEENRRLAVDHDHETGKVRALLCSRCNTGLGNLRDDPALMLRAAVYVAKYR</sequence>
<organism evidence="1 2">
    <name type="scientific">Kitasatospora griseola</name>
    <name type="common">Streptomyces griseolosporeus</name>
    <dbReference type="NCBI Taxonomy" id="2064"/>
    <lineage>
        <taxon>Bacteria</taxon>
        <taxon>Bacillati</taxon>
        <taxon>Actinomycetota</taxon>
        <taxon>Actinomycetes</taxon>
        <taxon>Kitasatosporales</taxon>
        <taxon>Streptomycetaceae</taxon>
        <taxon>Kitasatospora</taxon>
    </lineage>
</organism>
<evidence type="ECO:0000313" key="1">
    <source>
        <dbReference type="EMBL" id="KIQ62398.1"/>
    </source>
</evidence>
<dbReference type="SUPFAM" id="SSF54060">
    <property type="entry name" value="His-Me finger endonucleases"/>
    <property type="match status" value="1"/>
</dbReference>
<evidence type="ECO:0000313" key="2">
    <source>
        <dbReference type="Proteomes" id="UP000032066"/>
    </source>
</evidence>
<evidence type="ECO:0008006" key="3">
    <source>
        <dbReference type="Google" id="ProtNLM"/>
    </source>
</evidence>
<dbReference type="InterPro" id="IPR038563">
    <property type="entry name" value="Endonuclease_7_sf"/>
</dbReference>
<dbReference type="InterPro" id="IPR004211">
    <property type="entry name" value="Endonuclease_7"/>
</dbReference>
<comment type="caution">
    <text evidence="1">The sequence shown here is derived from an EMBL/GenBank/DDBJ whole genome shotgun (WGS) entry which is preliminary data.</text>
</comment>
<dbReference type="Proteomes" id="UP000032066">
    <property type="component" value="Unassembled WGS sequence"/>
</dbReference>
<dbReference type="Pfam" id="PF02945">
    <property type="entry name" value="Endonuclease_7"/>
    <property type="match status" value="1"/>
</dbReference>
<dbReference type="InterPro" id="IPR044925">
    <property type="entry name" value="His-Me_finger_sf"/>
</dbReference>
<dbReference type="EMBL" id="JXZB01000004">
    <property type="protein sequence ID" value="KIQ62398.1"/>
    <property type="molecule type" value="Genomic_DNA"/>
</dbReference>
<keyword evidence="2" id="KW-1185">Reference proteome</keyword>
<gene>
    <name evidence="1" type="ORF">TR51_25470</name>
</gene>
<dbReference type="AlphaFoldDB" id="A0A0D0PUV3"/>
<dbReference type="PATRIC" id="fig|2064.6.peg.5411"/>
<dbReference type="OrthoDB" id="581550at2"/>
<protein>
    <recommendedName>
        <fullName evidence="3">Endonuclease VII</fullName>
    </recommendedName>
</protein>
<accession>A0A0D0PUV3</accession>
<reference evidence="1 2" key="1">
    <citation type="submission" date="2015-02" db="EMBL/GenBank/DDBJ databases">
        <title>Draft genome sequence of Kitasatospora griseola MF730-N6, a bafilomycin, terpentecin and satosporin producer.</title>
        <authorList>
            <person name="Arens J.C."/>
            <person name="Haltli B."/>
            <person name="Kerr R.G."/>
        </authorList>
    </citation>
    <scope>NUCLEOTIDE SEQUENCE [LARGE SCALE GENOMIC DNA]</scope>
    <source>
        <strain evidence="1 2">MF730-N6</strain>
    </source>
</reference>
<dbReference type="RefSeq" id="WP_043914367.1">
    <property type="nucleotide sequence ID" value="NZ_JXZB01000004.1"/>
</dbReference>
<dbReference type="Gene3D" id="3.40.1800.10">
    <property type="entry name" value="His-Me finger endonucleases"/>
    <property type="match status" value="1"/>
</dbReference>
<proteinExistence type="predicted"/>